<evidence type="ECO:0000313" key="10">
    <source>
        <dbReference type="EMBL" id="SVA35632.1"/>
    </source>
</evidence>
<keyword evidence="1" id="KW-0963">Cytoplasm</keyword>
<keyword evidence="4" id="KW-0255">Endonuclease</keyword>
<keyword evidence="6" id="KW-0862">Zinc</keyword>
<organism evidence="10">
    <name type="scientific">marine metagenome</name>
    <dbReference type="NCBI Taxonomy" id="408172"/>
    <lineage>
        <taxon>unclassified sequences</taxon>
        <taxon>metagenomes</taxon>
        <taxon>ecological metagenomes</taxon>
    </lineage>
</organism>
<evidence type="ECO:0000256" key="1">
    <source>
        <dbReference type="ARBA" id="ARBA00022490"/>
    </source>
</evidence>
<keyword evidence="5" id="KW-0378">Hydrolase</keyword>
<name>A0A381V5I7_9ZZZZ</name>
<evidence type="ECO:0000256" key="7">
    <source>
        <dbReference type="ARBA" id="ARBA00022839"/>
    </source>
</evidence>
<proteinExistence type="inferred from homology"/>
<evidence type="ECO:0000259" key="9">
    <source>
        <dbReference type="SMART" id="SM00849"/>
    </source>
</evidence>
<dbReference type="PROSITE" id="PS01292">
    <property type="entry name" value="UPF0036"/>
    <property type="match status" value="1"/>
</dbReference>
<protein>
    <recommendedName>
        <fullName evidence="9">Metallo-beta-lactamase domain-containing protein</fullName>
    </recommendedName>
</protein>
<dbReference type="InterPro" id="IPR030854">
    <property type="entry name" value="RNase_J_bac"/>
</dbReference>
<evidence type="ECO:0000256" key="4">
    <source>
        <dbReference type="ARBA" id="ARBA00022759"/>
    </source>
</evidence>
<keyword evidence="7" id="KW-0269">Exonuclease</keyword>
<dbReference type="EMBL" id="UINC01007911">
    <property type="protein sequence ID" value="SVA35632.1"/>
    <property type="molecule type" value="Genomic_DNA"/>
</dbReference>
<dbReference type="InterPro" id="IPR041636">
    <property type="entry name" value="RNase_J_C"/>
</dbReference>
<dbReference type="Gene3D" id="3.40.50.10710">
    <property type="entry name" value="Metallo-hydrolase/oxidoreductase"/>
    <property type="match status" value="1"/>
</dbReference>
<evidence type="ECO:0000256" key="5">
    <source>
        <dbReference type="ARBA" id="ARBA00022801"/>
    </source>
</evidence>
<reference evidence="10" key="1">
    <citation type="submission" date="2018-05" db="EMBL/GenBank/DDBJ databases">
        <authorList>
            <person name="Lanie J.A."/>
            <person name="Ng W.-L."/>
            <person name="Kazmierczak K.M."/>
            <person name="Andrzejewski T.M."/>
            <person name="Davidsen T.M."/>
            <person name="Wayne K.J."/>
            <person name="Tettelin H."/>
            <person name="Glass J.I."/>
            <person name="Rusch D."/>
            <person name="Podicherti R."/>
            <person name="Tsui H.-C.T."/>
            <person name="Winkler M.E."/>
        </authorList>
    </citation>
    <scope>NUCLEOTIDE SEQUENCE</scope>
</reference>
<evidence type="ECO:0000256" key="3">
    <source>
        <dbReference type="ARBA" id="ARBA00022723"/>
    </source>
</evidence>
<dbReference type="Gene3D" id="3.10.20.580">
    <property type="match status" value="1"/>
</dbReference>
<evidence type="ECO:0000256" key="8">
    <source>
        <dbReference type="ARBA" id="ARBA00022884"/>
    </source>
</evidence>
<gene>
    <name evidence="10" type="ORF">METZ01_LOCUS88486</name>
</gene>
<dbReference type="Gene3D" id="3.60.15.10">
    <property type="entry name" value="Ribonuclease Z/Hydroxyacylglutathione hydrolase-like"/>
    <property type="match status" value="1"/>
</dbReference>
<evidence type="ECO:0000256" key="2">
    <source>
        <dbReference type="ARBA" id="ARBA00022722"/>
    </source>
</evidence>
<dbReference type="InterPro" id="IPR004613">
    <property type="entry name" value="RNase_J"/>
</dbReference>
<dbReference type="NCBIfam" id="TIGR00649">
    <property type="entry name" value="MG423"/>
    <property type="match status" value="1"/>
</dbReference>
<dbReference type="GO" id="GO:0003723">
    <property type="term" value="F:RNA binding"/>
    <property type="evidence" value="ECO:0007669"/>
    <property type="project" value="UniProtKB-KW"/>
</dbReference>
<dbReference type="InterPro" id="IPR055132">
    <property type="entry name" value="RNase_J_b_CASP"/>
</dbReference>
<evidence type="ECO:0000256" key="6">
    <source>
        <dbReference type="ARBA" id="ARBA00022833"/>
    </source>
</evidence>
<dbReference type="SMART" id="SM00849">
    <property type="entry name" value="Lactamase_B"/>
    <property type="match status" value="1"/>
</dbReference>
<dbReference type="GO" id="GO:0006396">
    <property type="term" value="P:RNA processing"/>
    <property type="evidence" value="ECO:0007669"/>
    <property type="project" value="InterPro"/>
</dbReference>
<dbReference type="GO" id="GO:0004534">
    <property type="term" value="F:5'-3' RNA exonuclease activity"/>
    <property type="evidence" value="ECO:0007669"/>
    <property type="project" value="InterPro"/>
</dbReference>
<dbReference type="Pfam" id="PF17770">
    <property type="entry name" value="RNase_J_C"/>
    <property type="match status" value="1"/>
</dbReference>
<dbReference type="InterPro" id="IPR036866">
    <property type="entry name" value="RibonucZ/Hydroxyglut_hydro"/>
</dbReference>
<dbReference type="InterPro" id="IPR001279">
    <property type="entry name" value="Metallo-B-lactamas"/>
</dbReference>
<dbReference type="AlphaFoldDB" id="A0A381V5I7"/>
<dbReference type="InterPro" id="IPR001587">
    <property type="entry name" value="RNase_J_CS"/>
</dbReference>
<accession>A0A381V5I7</accession>
<dbReference type="GO" id="GO:0004521">
    <property type="term" value="F:RNA endonuclease activity"/>
    <property type="evidence" value="ECO:0007669"/>
    <property type="project" value="InterPro"/>
</dbReference>
<dbReference type="CDD" id="cd07714">
    <property type="entry name" value="RNaseJ_MBL-fold"/>
    <property type="match status" value="1"/>
</dbReference>
<dbReference type="PIRSF" id="PIRSF004803">
    <property type="entry name" value="RnjA"/>
    <property type="match status" value="1"/>
</dbReference>
<dbReference type="Pfam" id="PF00753">
    <property type="entry name" value="Lactamase_B"/>
    <property type="match status" value="1"/>
</dbReference>
<keyword evidence="2" id="KW-0540">Nuclease</keyword>
<dbReference type="HAMAP" id="MF_01491">
    <property type="entry name" value="RNase_J_bact"/>
    <property type="match status" value="1"/>
</dbReference>
<dbReference type="Pfam" id="PF07521">
    <property type="entry name" value="RMMBL"/>
    <property type="match status" value="1"/>
</dbReference>
<feature type="domain" description="Metallo-beta-lactamase" evidence="9">
    <location>
        <begin position="27"/>
        <end position="222"/>
    </location>
</feature>
<dbReference type="InterPro" id="IPR042173">
    <property type="entry name" value="RNase_J_2"/>
</dbReference>
<dbReference type="InterPro" id="IPR011108">
    <property type="entry name" value="RMMBL"/>
</dbReference>
<keyword evidence="3" id="KW-0479">Metal-binding</keyword>
<dbReference type="PANTHER" id="PTHR43694">
    <property type="entry name" value="RIBONUCLEASE J"/>
    <property type="match status" value="1"/>
</dbReference>
<dbReference type="SUPFAM" id="SSF56281">
    <property type="entry name" value="Metallo-hydrolase/oxidoreductase"/>
    <property type="match status" value="1"/>
</dbReference>
<dbReference type="GO" id="GO:0008270">
    <property type="term" value="F:zinc ion binding"/>
    <property type="evidence" value="ECO:0007669"/>
    <property type="project" value="InterPro"/>
</dbReference>
<dbReference type="PANTHER" id="PTHR43694:SF1">
    <property type="entry name" value="RIBONUCLEASE J"/>
    <property type="match status" value="1"/>
</dbReference>
<keyword evidence="8" id="KW-0694">RNA-binding</keyword>
<sequence length="562" mass="60864">MNTRQGATGTGESVLEAIALGGLGEFGLNMLLVVWNDTGILIDAGSMFPGPELLGVDLVVPDVSCIAERVGRLEAVVLTHGHEDHIGALPYVWPLLDGPVYGTPLTLALVAPKLEEHGFDPSGRLHVVAPGDTVAIGELNIEFIRVTHSMPDCVAVAIHTPAGVIIHTGDYKFDETPLDDRRTDTHRLAELGRLGVLALFGDSTNIDRPGVSGSELDVASGLEEVLERSNGKILITTFASSLYRIQLVANMADQFGRKLAFAGRGIVENTKLGERLGHLRFPVGLRIRDHEVSRYLPRDVVCLATGSQGEPTAALSRIATGEHRHLALEPGDVVVFSARAIPGNGKAIGRVMDHIARRGAKLVHGDRSPVHVSGHASEDELKLMLSLVRPRYFVPIHGEYRFLADHARVAAELAADEMEVLLVENGQVVRFSPGPGRIVGGVKTGRTLLDGTRSGEVVEAVLRQRQHLAREGVVVPVVTINRQRVGVVGTPEVITRGMVLDEQASMLLEALPELVREIVEKEHHCELPEQGQVAEQVRSELQRVFRKHLGRRPVVLPVVMES</sequence>
<dbReference type="Pfam" id="PF22505">
    <property type="entry name" value="RNase_J_b_CASP"/>
    <property type="match status" value="1"/>
</dbReference>